<proteinExistence type="inferred from homology"/>
<dbReference type="SUPFAM" id="SSF53383">
    <property type="entry name" value="PLP-dependent transferases"/>
    <property type="match status" value="1"/>
</dbReference>
<dbReference type="InterPro" id="IPR001597">
    <property type="entry name" value="ArAA_b-elim_lyase/Thr_aldolase"/>
</dbReference>
<dbReference type="Proteomes" id="UP001441944">
    <property type="component" value="Unassembled WGS sequence"/>
</dbReference>
<comment type="subunit">
    <text evidence="3">Homotetramer.</text>
</comment>
<evidence type="ECO:0000259" key="5">
    <source>
        <dbReference type="Pfam" id="PF01212"/>
    </source>
</evidence>
<dbReference type="EMBL" id="BAABWU010000003">
    <property type="protein sequence ID" value="GAA6195704.1"/>
    <property type="molecule type" value="Genomic_DNA"/>
</dbReference>
<dbReference type="PANTHER" id="PTHR48097">
    <property type="entry name" value="L-THREONINE ALDOLASE-RELATED"/>
    <property type="match status" value="1"/>
</dbReference>
<reference evidence="6 7" key="1">
    <citation type="submission" date="2024-04" db="EMBL/GenBank/DDBJ databases">
        <title>Draft genome sequence of Pseudophaeobacter arcticus NBRC 116598.</title>
        <authorList>
            <person name="Miyakawa T."/>
            <person name="Kusuya Y."/>
            <person name="Miura T."/>
        </authorList>
    </citation>
    <scope>NUCLEOTIDE SEQUENCE [LARGE SCALE GENOMIC DNA]</scope>
    <source>
        <strain evidence="6 7">SU-CL00105</strain>
    </source>
</reference>
<dbReference type="RefSeq" id="WP_353397828.1">
    <property type="nucleotide sequence ID" value="NZ_BAABWU010000003.1"/>
</dbReference>
<evidence type="ECO:0000313" key="6">
    <source>
        <dbReference type="EMBL" id="GAA6195704.1"/>
    </source>
</evidence>
<sequence>MNQYAGTSPSLGRNQPLCDLRSDTVTRPDAGMMAAIAAADLGDDVYGEDPSVNRLEALLAERLGKEAGLLLPTGTQSNLVALLAHCGRGEEILVGVDYHVNKYEAAGASVLGGIALCPLPIQEDGSLHPDAIAAAVKPDDSHMAISRLLSLENTHNGQAVSLAQTQAAADAARRAGLAVHLDGARFFNAIAALGCAEQDLAQIPDTISICLSKGLGTPAGSVLVGPRDLISKARRWRKMLGGGMRQSGLLAAAGLYALDHNVARLSEDHARAAALAATLGNLQSGAVTQASNMVFFTPGDGRNMDLQEHLAENGVVIGTGETGPIRLVLHRDVSDAGLELVTQAVQQFYG</sequence>
<dbReference type="PIRSF" id="PIRSF017617">
    <property type="entry name" value="Thr_aldolase"/>
    <property type="match status" value="1"/>
</dbReference>
<dbReference type="InterPro" id="IPR015424">
    <property type="entry name" value="PyrdxlP-dep_Trfase"/>
</dbReference>
<gene>
    <name evidence="6" type="primary">ltaE</name>
    <name evidence="6" type="ORF">NBRC116598_11480</name>
</gene>
<name>A0ABQ0AIK4_9RHOB</name>
<keyword evidence="7" id="KW-1185">Reference proteome</keyword>
<organism evidence="6 7">
    <name type="scientific">Pseudophaeobacter arcticus</name>
    <dbReference type="NCBI Taxonomy" id="385492"/>
    <lineage>
        <taxon>Bacteria</taxon>
        <taxon>Pseudomonadati</taxon>
        <taxon>Pseudomonadota</taxon>
        <taxon>Alphaproteobacteria</taxon>
        <taxon>Rhodobacterales</taxon>
        <taxon>Paracoccaceae</taxon>
        <taxon>Pseudophaeobacter</taxon>
    </lineage>
</organism>
<evidence type="ECO:0000313" key="7">
    <source>
        <dbReference type="Proteomes" id="UP001441944"/>
    </source>
</evidence>
<dbReference type="Pfam" id="PF01212">
    <property type="entry name" value="Beta_elim_lyase"/>
    <property type="match status" value="1"/>
</dbReference>
<comment type="caution">
    <text evidence="6">The sequence shown here is derived from an EMBL/GenBank/DDBJ whole genome shotgun (WGS) entry which is preliminary data.</text>
</comment>
<evidence type="ECO:0000256" key="4">
    <source>
        <dbReference type="ARBA" id="ARBA00022898"/>
    </source>
</evidence>
<dbReference type="InterPro" id="IPR015422">
    <property type="entry name" value="PyrdxlP-dep_Trfase_small"/>
</dbReference>
<dbReference type="NCBIfam" id="NF041359">
    <property type="entry name" value="GntG_guanitoxin"/>
    <property type="match status" value="1"/>
</dbReference>
<accession>A0ABQ0AIK4</accession>
<dbReference type="PANTHER" id="PTHR48097:SF9">
    <property type="entry name" value="L-THREONINE ALDOLASE"/>
    <property type="match status" value="1"/>
</dbReference>
<comment type="similarity">
    <text evidence="2">Belongs to the threonine aldolase family.</text>
</comment>
<protein>
    <submittedName>
        <fullName evidence="6">Low-specificity L-threonine aldolase</fullName>
    </submittedName>
</protein>
<dbReference type="Gene3D" id="3.40.640.10">
    <property type="entry name" value="Type I PLP-dependent aspartate aminotransferase-like (Major domain)"/>
    <property type="match status" value="1"/>
</dbReference>
<comment type="cofactor">
    <cofactor evidence="1">
        <name>pyridoxal 5'-phosphate</name>
        <dbReference type="ChEBI" id="CHEBI:597326"/>
    </cofactor>
</comment>
<evidence type="ECO:0000256" key="1">
    <source>
        <dbReference type="ARBA" id="ARBA00001933"/>
    </source>
</evidence>
<dbReference type="NCBIfam" id="NF007825">
    <property type="entry name" value="PRK10534.1"/>
    <property type="match status" value="1"/>
</dbReference>
<evidence type="ECO:0000256" key="3">
    <source>
        <dbReference type="ARBA" id="ARBA00011881"/>
    </source>
</evidence>
<evidence type="ECO:0000256" key="2">
    <source>
        <dbReference type="ARBA" id="ARBA00006966"/>
    </source>
</evidence>
<keyword evidence="4" id="KW-0663">Pyridoxal phosphate</keyword>
<feature type="domain" description="Aromatic amino acid beta-eliminating lyase/threonine aldolase" evidence="5">
    <location>
        <begin position="19"/>
        <end position="290"/>
    </location>
</feature>
<dbReference type="InterPro" id="IPR015421">
    <property type="entry name" value="PyrdxlP-dep_Trfase_major"/>
</dbReference>
<dbReference type="Gene3D" id="3.90.1150.10">
    <property type="entry name" value="Aspartate Aminotransferase, domain 1"/>
    <property type="match status" value="1"/>
</dbReference>
<dbReference type="InterPro" id="IPR023603">
    <property type="entry name" value="Low_specificity_L-TA-like"/>
</dbReference>